<organism evidence="2 3">
    <name type="scientific">Asprobacillus argus</name>
    <dbReference type="NCBI Taxonomy" id="3076534"/>
    <lineage>
        <taxon>Bacteria</taxon>
        <taxon>Pseudomonadati</taxon>
        <taxon>Bacteroidota</taxon>
        <taxon>Flavobacteriia</taxon>
        <taxon>Flavobacteriales</taxon>
        <taxon>Flavobacteriaceae</taxon>
        <taxon>Asprobacillus</taxon>
    </lineage>
</organism>
<name>A0ABU3LHB1_9FLAO</name>
<feature type="transmembrane region" description="Helical" evidence="1">
    <location>
        <begin position="38"/>
        <end position="58"/>
    </location>
</feature>
<comment type="caution">
    <text evidence="2">The sequence shown here is derived from an EMBL/GenBank/DDBJ whole genome shotgun (WGS) entry which is preliminary data.</text>
</comment>
<keyword evidence="1" id="KW-0472">Membrane</keyword>
<dbReference type="EMBL" id="JAVTTO010000004">
    <property type="protein sequence ID" value="MDT7833092.1"/>
    <property type="molecule type" value="Genomic_DNA"/>
</dbReference>
<evidence type="ECO:0000256" key="1">
    <source>
        <dbReference type="SAM" id="Phobius"/>
    </source>
</evidence>
<dbReference type="RefSeq" id="WP_349242343.1">
    <property type="nucleotide sequence ID" value="NZ_JAVTTO010000004.1"/>
</dbReference>
<feature type="transmembrane region" description="Helical" evidence="1">
    <location>
        <begin position="146"/>
        <end position="167"/>
    </location>
</feature>
<gene>
    <name evidence="2" type="ORF">RQM59_11910</name>
</gene>
<dbReference type="Pfam" id="PF13858">
    <property type="entry name" value="DUF4199"/>
    <property type="match status" value="1"/>
</dbReference>
<proteinExistence type="predicted"/>
<keyword evidence="1" id="KW-1133">Transmembrane helix</keyword>
<evidence type="ECO:0000313" key="3">
    <source>
        <dbReference type="Proteomes" id="UP001257277"/>
    </source>
</evidence>
<accession>A0ABU3LHB1</accession>
<sequence>MENQASSKSVILNYGLYYGIVAILFSVIMYALNMHLTTTGGIINLVVIGLLLIVFPILSISKFRKNNGGLLSWGQAVKIGIGVVILGTLISIIYNHIFTGLIEPDFYNQVTEIQRQALEEADLSQDVIDSQLETQAAFQGTILGDAVGIVFFAFLSFIVSAIAGAVMKRSEDEQY</sequence>
<protein>
    <submittedName>
        <fullName evidence="2">DUF4199 domain-containing protein</fullName>
    </submittedName>
</protein>
<keyword evidence="1" id="KW-0812">Transmembrane</keyword>
<reference evidence="2 3" key="1">
    <citation type="submission" date="2023-09" db="EMBL/GenBank/DDBJ databases">
        <title>Novel taxa isolated from Blanes Bay.</title>
        <authorList>
            <person name="Rey-Velasco X."/>
            <person name="Lucena T."/>
        </authorList>
    </citation>
    <scope>NUCLEOTIDE SEQUENCE [LARGE SCALE GENOMIC DNA]</scope>
    <source>
        <strain evidence="2 3">S356</strain>
    </source>
</reference>
<dbReference type="Proteomes" id="UP001257277">
    <property type="component" value="Unassembled WGS sequence"/>
</dbReference>
<feature type="transmembrane region" description="Helical" evidence="1">
    <location>
        <begin position="79"/>
        <end position="98"/>
    </location>
</feature>
<dbReference type="InterPro" id="IPR025250">
    <property type="entry name" value="DUF4199"/>
</dbReference>
<evidence type="ECO:0000313" key="2">
    <source>
        <dbReference type="EMBL" id="MDT7833092.1"/>
    </source>
</evidence>
<keyword evidence="3" id="KW-1185">Reference proteome</keyword>
<feature type="transmembrane region" description="Helical" evidence="1">
    <location>
        <begin position="12"/>
        <end position="32"/>
    </location>
</feature>